<dbReference type="Proteomes" id="UP000324222">
    <property type="component" value="Unassembled WGS sequence"/>
</dbReference>
<dbReference type="AlphaFoldDB" id="A0A5B7FBD5"/>
<reference evidence="1 2" key="1">
    <citation type="submission" date="2019-05" db="EMBL/GenBank/DDBJ databases">
        <title>Another draft genome of Portunus trituberculatus and its Hox gene families provides insights of decapod evolution.</title>
        <authorList>
            <person name="Jeong J.-H."/>
            <person name="Song I."/>
            <person name="Kim S."/>
            <person name="Choi T."/>
            <person name="Kim D."/>
            <person name="Ryu S."/>
            <person name="Kim W."/>
        </authorList>
    </citation>
    <scope>NUCLEOTIDE SEQUENCE [LARGE SCALE GENOMIC DNA]</scope>
    <source>
        <tissue evidence="1">Muscle</tissue>
    </source>
</reference>
<sequence>MCLDLHRNSGPIYNEGIQELHPIPSYQRFLDQNILPAINHKSKCYLTTYNTSTYTPNNATR</sequence>
<proteinExistence type="predicted"/>
<comment type="caution">
    <text evidence="1">The sequence shown here is derived from an EMBL/GenBank/DDBJ whole genome shotgun (WGS) entry which is preliminary data.</text>
</comment>
<gene>
    <name evidence="1" type="ORF">E2C01_036044</name>
</gene>
<evidence type="ECO:0000313" key="2">
    <source>
        <dbReference type="Proteomes" id="UP000324222"/>
    </source>
</evidence>
<name>A0A5B7FBD5_PORTR</name>
<protein>
    <submittedName>
        <fullName evidence="1">Uncharacterized protein</fullName>
    </submittedName>
</protein>
<accession>A0A5B7FBD5</accession>
<keyword evidence="2" id="KW-1185">Reference proteome</keyword>
<dbReference type="EMBL" id="VSRR010005433">
    <property type="protein sequence ID" value="MPC42423.1"/>
    <property type="molecule type" value="Genomic_DNA"/>
</dbReference>
<evidence type="ECO:0000313" key="1">
    <source>
        <dbReference type="EMBL" id="MPC42423.1"/>
    </source>
</evidence>
<organism evidence="1 2">
    <name type="scientific">Portunus trituberculatus</name>
    <name type="common">Swimming crab</name>
    <name type="synonym">Neptunus trituberculatus</name>
    <dbReference type="NCBI Taxonomy" id="210409"/>
    <lineage>
        <taxon>Eukaryota</taxon>
        <taxon>Metazoa</taxon>
        <taxon>Ecdysozoa</taxon>
        <taxon>Arthropoda</taxon>
        <taxon>Crustacea</taxon>
        <taxon>Multicrustacea</taxon>
        <taxon>Malacostraca</taxon>
        <taxon>Eumalacostraca</taxon>
        <taxon>Eucarida</taxon>
        <taxon>Decapoda</taxon>
        <taxon>Pleocyemata</taxon>
        <taxon>Brachyura</taxon>
        <taxon>Eubrachyura</taxon>
        <taxon>Portunoidea</taxon>
        <taxon>Portunidae</taxon>
        <taxon>Portuninae</taxon>
        <taxon>Portunus</taxon>
    </lineage>
</organism>